<feature type="chain" id="PRO_5030575435" evidence="3">
    <location>
        <begin position="20"/>
        <end position="270"/>
    </location>
</feature>
<dbReference type="GO" id="GO:0051301">
    <property type="term" value="P:cell division"/>
    <property type="evidence" value="ECO:0007669"/>
    <property type="project" value="InterPro"/>
</dbReference>
<accession>A0A7V5NZJ0</accession>
<reference evidence="4" key="1">
    <citation type="journal article" date="2020" name="mSystems">
        <title>Genome- and Community-Level Interaction Insights into Carbon Utilization and Element Cycling Functions of Hydrothermarchaeota in Hydrothermal Sediment.</title>
        <authorList>
            <person name="Zhou Z."/>
            <person name="Liu Y."/>
            <person name="Xu W."/>
            <person name="Pan J."/>
            <person name="Luo Z.H."/>
            <person name="Li M."/>
        </authorList>
    </citation>
    <scope>NUCLEOTIDE SEQUENCE [LARGE SCALE GENOMIC DNA]</scope>
    <source>
        <strain evidence="4">HyVt-533</strain>
    </source>
</reference>
<feature type="coiled-coil region" evidence="2">
    <location>
        <begin position="27"/>
        <end position="106"/>
    </location>
</feature>
<dbReference type="HAMAP" id="MF_02066">
    <property type="entry name" value="CpoB"/>
    <property type="match status" value="1"/>
</dbReference>
<dbReference type="InterPro" id="IPR019734">
    <property type="entry name" value="TPR_rpt"/>
</dbReference>
<dbReference type="InterPro" id="IPR034706">
    <property type="entry name" value="CpoB"/>
</dbReference>
<keyword evidence="1" id="KW-0802">TPR repeat</keyword>
<feature type="repeat" description="TPR" evidence="1">
    <location>
        <begin position="221"/>
        <end position="254"/>
    </location>
</feature>
<protein>
    <submittedName>
        <fullName evidence="4">Tol-pal system protein YbgF</fullName>
    </submittedName>
</protein>
<comment type="caution">
    <text evidence="4">The sequence shown here is derived from an EMBL/GenBank/DDBJ whole genome shotgun (WGS) entry which is preliminary data.</text>
</comment>
<dbReference type="Gene3D" id="1.20.5.170">
    <property type="match status" value="1"/>
</dbReference>
<feature type="signal peptide" evidence="3">
    <location>
        <begin position="1"/>
        <end position="19"/>
    </location>
</feature>
<keyword evidence="2" id="KW-0175">Coiled coil</keyword>
<keyword evidence="3" id="KW-0732">Signal</keyword>
<dbReference type="AlphaFoldDB" id="A0A7V5NZJ0"/>
<dbReference type="Gene3D" id="1.25.40.10">
    <property type="entry name" value="Tetratricopeptide repeat domain"/>
    <property type="match status" value="1"/>
</dbReference>
<dbReference type="InterPro" id="IPR014162">
    <property type="entry name" value="CpoB_C"/>
</dbReference>
<dbReference type="InterPro" id="IPR011990">
    <property type="entry name" value="TPR-like_helical_dom_sf"/>
</dbReference>
<gene>
    <name evidence="4" type="primary">ybgF</name>
    <name evidence="4" type="ORF">ENJ96_04635</name>
</gene>
<dbReference type="Proteomes" id="UP000886101">
    <property type="component" value="Unassembled WGS sequence"/>
</dbReference>
<proteinExistence type="inferred from homology"/>
<feature type="repeat" description="TPR" evidence="1">
    <location>
        <begin position="184"/>
        <end position="217"/>
    </location>
</feature>
<dbReference type="PROSITE" id="PS50005">
    <property type="entry name" value="TPR"/>
    <property type="match status" value="2"/>
</dbReference>
<dbReference type="SUPFAM" id="SSF48452">
    <property type="entry name" value="TPR-like"/>
    <property type="match status" value="1"/>
</dbReference>
<evidence type="ECO:0000256" key="2">
    <source>
        <dbReference type="SAM" id="Coils"/>
    </source>
</evidence>
<dbReference type="SMART" id="SM00028">
    <property type="entry name" value="TPR"/>
    <property type="match status" value="3"/>
</dbReference>
<evidence type="ECO:0000313" key="4">
    <source>
        <dbReference type="EMBL" id="HHI97119.1"/>
    </source>
</evidence>
<dbReference type="EMBL" id="DROK01000138">
    <property type="protein sequence ID" value="HHI97119.1"/>
    <property type="molecule type" value="Genomic_DNA"/>
</dbReference>
<dbReference type="Pfam" id="PF13432">
    <property type="entry name" value="TPR_16"/>
    <property type="match status" value="1"/>
</dbReference>
<name>A0A7V5NZJ0_9BACT</name>
<organism evidence="4">
    <name type="scientific">Thermodesulfatator atlanticus</name>
    <dbReference type="NCBI Taxonomy" id="501497"/>
    <lineage>
        <taxon>Bacteria</taxon>
        <taxon>Pseudomonadati</taxon>
        <taxon>Thermodesulfobacteriota</taxon>
        <taxon>Thermodesulfobacteria</taxon>
        <taxon>Thermodesulfobacteriales</taxon>
        <taxon>Thermodesulfatatoraceae</taxon>
        <taxon>Thermodesulfatator</taxon>
    </lineage>
</organism>
<evidence type="ECO:0000256" key="1">
    <source>
        <dbReference type="PROSITE-ProRule" id="PRU00339"/>
    </source>
</evidence>
<dbReference type="NCBIfam" id="TIGR02795">
    <property type="entry name" value="tol_pal_ybgF"/>
    <property type="match status" value="1"/>
</dbReference>
<evidence type="ECO:0000256" key="3">
    <source>
        <dbReference type="SAM" id="SignalP"/>
    </source>
</evidence>
<dbReference type="Pfam" id="PF13174">
    <property type="entry name" value="TPR_6"/>
    <property type="match status" value="1"/>
</dbReference>
<sequence length="270" mass="31458">MRAGSFFLLVILLSSFLWGCVAQQQDVEALNAQVYHLENRLNALDKRLSALETEVARLNEKFAHLEKTETRLNELAQRQADLADELEKLQAEELRLSGQLEQLLYQQGQDRELFQEFQAQILARLDRLEKALAPKKKLPEPKKEVDEEALYKKALNLFRQKKYEEAQALFEEYLRRYPRGKRAPNATFWIGECLYKRKLYEEAILQYQKVIDEFPKSGKVPAALLKQGLSFLRLGDTEAAAIVFKKLVRLYPRTEQARIARKYLAKLGKK</sequence>